<accession>A0A7N5ZRQ1</accession>
<sequence length="347" mass="39643">MSAVFFFSRERLTQFSKGMKKHAANGVITFHTPLPVSLLKTQECTADMKDTTETRKRVLLPSARPKSASVCPRGGKTNEESSFKPKLGPVQDRPSHTSLSQLQAKTEAEIHEARKIINPLLDTEKGFAKELERYLSQWDVTQLRRRELLHKRWTEQTWFPLQRRVEERASSGRPAEAKRRQSLYNQFLDHCNAKGFVFLDTYDLKEYNPFLLNIKKTQIQLHEKPLYLQLHQRQVEKIIAPSCEAGCKCTKGHAEKFPLSDHLLMESVTSQAKSTLQASSNYPARKTPVEGEAEGRESCRLSTIPHHVRATATTDGRCHQTGCWFSRCVCRQQPLSLQQLKSVPTSK</sequence>
<evidence type="ECO:0000256" key="2">
    <source>
        <dbReference type="SAM" id="MobiDB-lite"/>
    </source>
</evidence>
<protein>
    <recommendedName>
        <fullName evidence="5">Protein FAM228B</fullName>
    </recommendedName>
</protein>
<proteinExistence type="inferred from homology"/>
<evidence type="ECO:0000313" key="4">
    <source>
        <dbReference type="Proteomes" id="UP000265040"/>
    </source>
</evidence>
<evidence type="ECO:0008006" key="5">
    <source>
        <dbReference type="Google" id="ProtNLM"/>
    </source>
</evidence>
<name>A0A7N5ZRQ1_ANATE</name>
<keyword evidence="4" id="KW-1185">Reference proteome</keyword>
<evidence type="ECO:0000313" key="3">
    <source>
        <dbReference type="Ensembl" id="ENSATEP00000037523.2"/>
    </source>
</evidence>
<dbReference type="InterPro" id="IPR040046">
    <property type="entry name" value="FAM228"/>
</dbReference>
<dbReference type="AlphaFoldDB" id="A0A7N5ZRQ1"/>
<feature type="compositionally biased region" description="Basic and acidic residues" evidence="2">
    <location>
        <begin position="287"/>
        <end position="297"/>
    </location>
</feature>
<dbReference type="InParanoid" id="A0A7N5ZRQ1"/>
<dbReference type="Ensembl" id="ENSATET00000039582.2">
    <property type="protein sequence ID" value="ENSATEP00000037523.2"/>
    <property type="gene ID" value="ENSATEG00000029757.2"/>
</dbReference>
<dbReference type="Proteomes" id="UP000265040">
    <property type="component" value="Chromosome 24"/>
</dbReference>
<dbReference type="CTD" id="653140"/>
<feature type="region of interest" description="Disordered" evidence="2">
    <location>
        <begin position="275"/>
        <end position="297"/>
    </location>
</feature>
<dbReference type="PANTHER" id="PTHR28584">
    <property type="entry name" value="FAMILY WITH SEQUENCE SIMILARITY 228 MEMBER A"/>
    <property type="match status" value="1"/>
</dbReference>
<comment type="similarity">
    <text evidence="1">Belongs to the FAM228 family.</text>
</comment>
<evidence type="ECO:0000256" key="1">
    <source>
        <dbReference type="ARBA" id="ARBA00007753"/>
    </source>
</evidence>
<dbReference type="PANTHER" id="PTHR28584:SF1">
    <property type="entry name" value="PROTEIN FAM228B"/>
    <property type="match status" value="1"/>
</dbReference>
<dbReference type="GeneTree" id="ENSGT00530000064185"/>
<organism evidence="3 4">
    <name type="scientific">Anabas testudineus</name>
    <name type="common">Climbing perch</name>
    <name type="synonym">Anthias testudineus</name>
    <dbReference type="NCBI Taxonomy" id="64144"/>
    <lineage>
        <taxon>Eukaryota</taxon>
        <taxon>Metazoa</taxon>
        <taxon>Chordata</taxon>
        <taxon>Craniata</taxon>
        <taxon>Vertebrata</taxon>
        <taxon>Euteleostomi</taxon>
        <taxon>Actinopterygii</taxon>
        <taxon>Neopterygii</taxon>
        <taxon>Teleostei</taxon>
        <taxon>Neoteleostei</taxon>
        <taxon>Acanthomorphata</taxon>
        <taxon>Anabantaria</taxon>
        <taxon>Anabantiformes</taxon>
        <taxon>Anabantoidei</taxon>
        <taxon>Anabantidae</taxon>
        <taxon>Anabas</taxon>
    </lineage>
</organism>
<feature type="region of interest" description="Disordered" evidence="2">
    <location>
        <begin position="62"/>
        <end position="95"/>
    </location>
</feature>
<reference evidence="3" key="1">
    <citation type="submission" date="2021-04" db="EMBL/GenBank/DDBJ databases">
        <authorList>
            <consortium name="Wellcome Sanger Institute Data Sharing"/>
        </authorList>
    </citation>
    <scope>NUCLEOTIDE SEQUENCE [LARGE SCALE GENOMIC DNA]</scope>
</reference>
<reference evidence="3" key="2">
    <citation type="submission" date="2025-08" db="UniProtKB">
        <authorList>
            <consortium name="Ensembl"/>
        </authorList>
    </citation>
    <scope>IDENTIFICATION</scope>
</reference>
<dbReference type="RefSeq" id="XP_026196832.1">
    <property type="nucleotide sequence ID" value="XM_026341047.1"/>
</dbReference>
<reference evidence="3" key="3">
    <citation type="submission" date="2025-09" db="UniProtKB">
        <authorList>
            <consortium name="Ensembl"/>
        </authorList>
    </citation>
    <scope>IDENTIFICATION</scope>
</reference>
<dbReference type="GeneID" id="113149153"/>